<protein>
    <recommendedName>
        <fullName evidence="4">Gliding motility-associated C-terminal domain-containing protein</fullName>
    </recommendedName>
</protein>
<keyword evidence="1" id="KW-0732">Signal</keyword>
<feature type="non-terminal residue" evidence="2">
    <location>
        <position position="308"/>
    </location>
</feature>
<sequence>MPTTSNNGITGTWSPAIDNTATTTYTFLPNAGECANTTTLQIQVVPQIVPTVSVVVSCNENSVTVTNPLGSDYQYSFDGGPFQASPFYFNVPSGNHTIIAQQTVANCNSNPLNFTVNAVVNDVVVNNPAPLQLCDPNNDGIAVFDLTQTINSITGGNPYVVSFHETITDATVDGTAIPNPNAYPTILPWGQTIFVRVESTTTDCFAIVQLQLIVNPTPEAVTPTDYHLCDYTGAVGYEPFDLTTKIPEILGSINPAVTSVTFYTSQSNAENATGAIGNVTNYVNTVANTQTLYVRVETIATGCYDIVT</sequence>
<organism evidence="2 3">
    <name type="scientific">Flavobacterium silvisoli</name>
    <dbReference type="NCBI Taxonomy" id="2529433"/>
    <lineage>
        <taxon>Bacteria</taxon>
        <taxon>Pseudomonadati</taxon>
        <taxon>Bacteroidota</taxon>
        <taxon>Flavobacteriia</taxon>
        <taxon>Flavobacteriales</taxon>
        <taxon>Flavobacteriaceae</taxon>
        <taxon>Flavobacterium</taxon>
    </lineage>
</organism>
<evidence type="ECO:0000313" key="3">
    <source>
        <dbReference type="Proteomes" id="UP000293300"/>
    </source>
</evidence>
<dbReference type="EMBL" id="SJPE01000022">
    <property type="protein sequence ID" value="TBX64800.1"/>
    <property type="molecule type" value="Genomic_DNA"/>
</dbReference>
<accession>A0A4Q9YQQ4</accession>
<reference evidence="2 3" key="1">
    <citation type="submission" date="2019-02" db="EMBL/GenBank/DDBJ databases">
        <title>Flavobacterium sp. RD-2-33 isolated from forest soil.</title>
        <authorList>
            <person name="Chaudhary D.K."/>
        </authorList>
    </citation>
    <scope>NUCLEOTIDE SEQUENCE [LARGE SCALE GENOMIC DNA]</scope>
    <source>
        <strain evidence="2 3">RD-2-33</strain>
    </source>
</reference>
<name>A0A4Q9YQQ4_9FLAO</name>
<evidence type="ECO:0008006" key="4">
    <source>
        <dbReference type="Google" id="ProtNLM"/>
    </source>
</evidence>
<dbReference type="Proteomes" id="UP000293300">
    <property type="component" value="Unassembled WGS sequence"/>
</dbReference>
<evidence type="ECO:0000256" key="1">
    <source>
        <dbReference type="ARBA" id="ARBA00022729"/>
    </source>
</evidence>
<gene>
    <name evidence="2" type="ORF">EZL74_12685</name>
</gene>
<dbReference type="Gene3D" id="2.60.40.1220">
    <property type="match status" value="1"/>
</dbReference>
<dbReference type="InterPro" id="IPR014755">
    <property type="entry name" value="Cu-Rt/internalin_Ig-like"/>
</dbReference>
<comment type="caution">
    <text evidence="2">The sequence shown here is derived from an EMBL/GenBank/DDBJ whole genome shotgun (WGS) entry which is preliminary data.</text>
</comment>
<proteinExistence type="predicted"/>
<evidence type="ECO:0000313" key="2">
    <source>
        <dbReference type="EMBL" id="TBX64800.1"/>
    </source>
</evidence>
<keyword evidence="3" id="KW-1185">Reference proteome</keyword>
<dbReference type="AlphaFoldDB" id="A0A4Q9YQQ4"/>